<dbReference type="Proteomes" id="UP000015001">
    <property type="component" value="Unassembled WGS sequence"/>
</dbReference>
<keyword evidence="3" id="KW-1185">Reference proteome</keyword>
<protein>
    <submittedName>
        <fullName evidence="2">Uncharacterized protein</fullName>
    </submittedName>
</protein>
<sequence>MAARRTGRRSASPSGDLGGRTVRATSCTGSVVSSFGRCS</sequence>
<reference evidence="2 3" key="1">
    <citation type="submission" date="2013-02" db="EMBL/GenBank/DDBJ databases">
        <title>Draft Genome Sequence of Streptomyces afghaniensis, Which Produces Compounds of the Julimycin B-Complex.</title>
        <authorList>
            <person name="Gruening B.A."/>
            <person name="Praeg A."/>
            <person name="Erxleben A."/>
            <person name="Guenther S."/>
            <person name="Fiedler H.-P."/>
            <person name="Goodfellow M."/>
            <person name="Mueller M."/>
        </authorList>
    </citation>
    <scope>NUCLEOTIDE SEQUENCE [LARGE SCALE GENOMIC DNA]</scope>
    <source>
        <strain evidence="2 3">772</strain>
    </source>
</reference>
<dbReference type="HOGENOM" id="CLU_3317392_0_0_11"/>
<dbReference type="AlphaFoldDB" id="S4N4D4"/>
<proteinExistence type="predicted"/>
<evidence type="ECO:0000313" key="2">
    <source>
        <dbReference type="EMBL" id="EPJ42927.1"/>
    </source>
</evidence>
<gene>
    <name evidence="2" type="ORF">STAFG_0018</name>
</gene>
<evidence type="ECO:0000313" key="3">
    <source>
        <dbReference type="Proteomes" id="UP000015001"/>
    </source>
</evidence>
<accession>S4N4D4</accession>
<name>S4N4D4_9ACTN</name>
<dbReference type="EMBL" id="AOPY01000119">
    <property type="protein sequence ID" value="EPJ42927.1"/>
    <property type="molecule type" value="Genomic_DNA"/>
</dbReference>
<comment type="caution">
    <text evidence="2">The sequence shown here is derived from an EMBL/GenBank/DDBJ whole genome shotgun (WGS) entry which is preliminary data.</text>
</comment>
<evidence type="ECO:0000256" key="1">
    <source>
        <dbReference type="SAM" id="MobiDB-lite"/>
    </source>
</evidence>
<organism evidence="2 3">
    <name type="scientific">Streptomyces afghaniensis 772</name>
    <dbReference type="NCBI Taxonomy" id="1283301"/>
    <lineage>
        <taxon>Bacteria</taxon>
        <taxon>Bacillati</taxon>
        <taxon>Actinomycetota</taxon>
        <taxon>Actinomycetes</taxon>
        <taxon>Kitasatosporales</taxon>
        <taxon>Streptomycetaceae</taxon>
        <taxon>Streptomyces</taxon>
    </lineage>
</organism>
<feature type="region of interest" description="Disordered" evidence="1">
    <location>
        <begin position="1"/>
        <end position="23"/>
    </location>
</feature>